<gene>
    <name evidence="2" type="ORF">BOX15_Mlig004493g2</name>
</gene>
<keyword evidence="3" id="KW-1185">Reference proteome</keyword>
<evidence type="ECO:0008006" key="4">
    <source>
        <dbReference type="Google" id="ProtNLM"/>
    </source>
</evidence>
<proteinExistence type="predicted"/>
<name>A0A267EFP7_9PLAT</name>
<feature type="signal peptide" evidence="1">
    <location>
        <begin position="1"/>
        <end position="19"/>
    </location>
</feature>
<dbReference type="Proteomes" id="UP000215902">
    <property type="component" value="Unassembled WGS sequence"/>
</dbReference>
<feature type="chain" id="PRO_5013057394" description="Saposin B-type domain-containing protein" evidence="1">
    <location>
        <begin position="20"/>
        <end position="78"/>
    </location>
</feature>
<keyword evidence="1" id="KW-0732">Signal</keyword>
<reference evidence="2 3" key="1">
    <citation type="submission" date="2017-06" db="EMBL/GenBank/DDBJ databases">
        <title>A platform for efficient transgenesis in Macrostomum lignano, a flatworm model organism for stem cell research.</title>
        <authorList>
            <person name="Berezikov E."/>
        </authorList>
    </citation>
    <scope>NUCLEOTIDE SEQUENCE [LARGE SCALE GENOMIC DNA]</scope>
    <source>
        <strain evidence="2">DV1</strain>
        <tissue evidence="2">Whole organism</tissue>
    </source>
</reference>
<dbReference type="EMBL" id="NIVC01002238">
    <property type="protein sequence ID" value="PAA59727.1"/>
    <property type="molecule type" value="Genomic_DNA"/>
</dbReference>
<comment type="caution">
    <text evidence="2">The sequence shown here is derived from an EMBL/GenBank/DDBJ whole genome shotgun (WGS) entry which is preliminary data.</text>
</comment>
<evidence type="ECO:0000313" key="3">
    <source>
        <dbReference type="Proteomes" id="UP000215902"/>
    </source>
</evidence>
<sequence>MRCVLLLSLLLLLLTTALTAKPVSQPADADDGPFDAADDADELAELKRKDILEDCLPFLASTLNAHDSIPDKCRGLLT</sequence>
<protein>
    <recommendedName>
        <fullName evidence="4">Saposin B-type domain-containing protein</fullName>
    </recommendedName>
</protein>
<dbReference type="AlphaFoldDB" id="A0A267EFP7"/>
<evidence type="ECO:0000313" key="2">
    <source>
        <dbReference type="EMBL" id="PAA59727.1"/>
    </source>
</evidence>
<accession>A0A267EFP7</accession>
<evidence type="ECO:0000256" key="1">
    <source>
        <dbReference type="SAM" id="SignalP"/>
    </source>
</evidence>
<organism evidence="2 3">
    <name type="scientific">Macrostomum lignano</name>
    <dbReference type="NCBI Taxonomy" id="282301"/>
    <lineage>
        <taxon>Eukaryota</taxon>
        <taxon>Metazoa</taxon>
        <taxon>Spiralia</taxon>
        <taxon>Lophotrochozoa</taxon>
        <taxon>Platyhelminthes</taxon>
        <taxon>Rhabditophora</taxon>
        <taxon>Macrostomorpha</taxon>
        <taxon>Macrostomida</taxon>
        <taxon>Macrostomidae</taxon>
        <taxon>Macrostomum</taxon>
    </lineage>
</organism>